<comment type="caution">
    <text evidence="8">The sequence shown here is derived from an EMBL/GenBank/DDBJ whole genome shotgun (WGS) entry which is preliminary data.</text>
</comment>
<proteinExistence type="predicted"/>
<dbReference type="Gene3D" id="3.30.70.20">
    <property type="match status" value="1"/>
</dbReference>
<evidence type="ECO:0000256" key="1">
    <source>
        <dbReference type="ARBA" id="ARBA00001927"/>
    </source>
</evidence>
<keyword evidence="9" id="KW-1185">Reference proteome</keyword>
<evidence type="ECO:0000256" key="7">
    <source>
        <dbReference type="ARBA" id="ARBA00023291"/>
    </source>
</evidence>
<dbReference type="Proteomes" id="UP001501020">
    <property type="component" value="Unassembled WGS sequence"/>
</dbReference>
<evidence type="ECO:0000313" key="8">
    <source>
        <dbReference type="EMBL" id="GAA2121603.1"/>
    </source>
</evidence>
<dbReference type="PANTHER" id="PTHR36923">
    <property type="entry name" value="FERREDOXIN"/>
    <property type="match status" value="1"/>
</dbReference>
<accession>A0ABN2Y5A4</accession>
<evidence type="ECO:0008006" key="10">
    <source>
        <dbReference type="Google" id="ProtNLM"/>
    </source>
</evidence>
<evidence type="ECO:0000256" key="4">
    <source>
        <dbReference type="ARBA" id="ARBA00022982"/>
    </source>
</evidence>
<keyword evidence="2" id="KW-0813">Transport</keyword>
<keyword evidence="6" id="KW-0411">Iron-sulfur</keyword>
<dbReference type="InterPro" id="IPR051269">
    <property type="entry name" value="Fe-S_cluster_ET"/>
</dbReference>
<evidence type="ECO:0000256" key="3">
    <source>
        <dbReference type="ARBA" id="ARBA00022723"/>
    </source>
</evidence>
<protein>
    <recommendedName>
        <fullName evidence="10">Ferredoxin</fullName>
    </recommendedName>
</protein>
<organism evidence="8 9">
    <name type="scientific">Actinomadura napierensis</name>
    <dbReference type="NCBI Taxonomy" id="267854"/>
    <lineage>
        <taxon>Bacteria</taxon>
        <taxon>Bacillati</taxon>
        <taxon>Actinomycetota</taxon>
        <taxon>Actinomycetes</taxon>
        <taxon>Streptosporangiales</taxon>
        <taxon>Thermomonosporaceae</taxon>
        <taxon>Actinomadura</taxon>
    </lineage>
</organism>
<dbReference type="Pfam" id="PF13370">
    <property type="entry name" value="Fer4_13"/>
    <property type="match status" value="1"/>
</dbReference>
<keyword evidence="5" id="KW-0408">Iron</keyword>
<keyword evidence="4" id="KW-0249">Electron transport</keyword>
<dbReference type="RefSeq" id="WP_344261346.1">
    <property type="nucleotide sequence ID" value="NZ_BAAAMR010000003.1"/>
</dbReference>
<comment type="cofactor">
    <cofactor evidence="1">
        <name>[3Fe-4S] cluster</name>
        <dbReference type="ChEBI" id="CHEBI:21137"/>
    </cofactor>
</comment>
<evidence type="ECO:0000256" key="5">
    <source>
        <dbReference type="ARBA" id="ARBA00023004"/>
    </source>
</evidence>
<evidence type="ECO:0000256" key="2">
    <source>
        <dbReference type="ARBA" id="ARBA00022448"/>
    </source>
</evidence>
<name>A0ABN2Y5A4_9ACTN</name>
<dbReference type="SUPFAM" id="SSF54862">
    <property type="entry name" value="4Fe-4S ferredoxins"/>
    <property type="match status" value="1"/>
</dbReference>
<evidence type="ECO:0000256" key="6">
    <source>
        <dbReference type="ARBA" id="ARBA00023014"/>
    </source>
</evidence>
<keyword evidence="7" id="KW-0003">3Fe-4S</keyword>
<gene>
    <name evidence="8" type="ORF">GCM10009727_07150</name>
</gene>
<sequence>MSGGTDGAGRAGERQEVAVTPRTCAGTGVCAFYAPGTFELDEKGKVRLVAERGEDPAEDSAEDVRNAAEACPTRSIRLSFPVER</sequence>
<evidence type="ECO:0000313" key="9">
    <source>
        <dbReference type="Proteomes" id="UP001501020"/>
    </source>
</evidence>
<keyword evidence="3" id="KW-0479">Metal-binding</keyword>
<dbReference type="PANTHER" id="PTHR36923:SF3">
    <property type="entry name" value="FERREDOXIN"/>
    <property type="match status" value="1"/>
</dbReference>
<reference evidence="8 9" key="1">
    <citation type="journal article" date="2019" name="Int. J. Syst. Evol. Microbiol.">
        <title>The Global Catalogue of Microorganisms (GCM) 10K type strain sequencing project: providing services to taxonomists for standard genome sequencing and annotation.</title>
        <authorList>
            <consortium name="The Broad Institute Genomics Platform"/>
            <consortium name="The Broad Institute Genome Sequencing Center for Infectious Disease"/>
            <person name="Wu L."/>
            <person name="Ma J."/>
        </authorList>
    </citation>
    <scope>NUCLEOTIDE SEQUENCE [LARGE SCALE GENOMIC DNA]</scope>
    <source>
        <strain evidence="8 9">JCM 13850</strain>
    </source>
</reference>
<dbReference type="EMBL" id="BAAAMR010000003">
    <property type="protein sequence ID" value="GAA2121603.1"/>
    <property type="molecule type" value="Genomic_DNA"/>
</dbReference>